<feature type="domain" description="GerMN" evidence="2">
    <location>
        <begin position="98"/>
        <end position="188"/>
    </location>
</feature>
<evidence type="ECO:0000259" key="2">
    <source>
        <dbReference type="SMART" id="SM00909"/>
    </source>
</evidence>
<reference evidence="3" key="1">
    <citation type="submission" date="2020-09" db="EMBL/GenBank/DDBJ databases">
        <title>A novel bacterium of genus Hazenella, isolated from South China Sea.</title>
        <authorList>
            <person name="Huang H."/>
            <person name="Mo K."/>
            <person name="Hu Y."/>
        </authorList>
    </citation>
    <scope>NUCLEOTIDE SEQUENCE</scope>
    <source>
        <strain evidence="3">IB182357</strain>
    </source>
</reference>
<dbReference type="Proteomes" id="UP000661691">
    <property type="component" value="Unassembled WGS sequence"/>
</dbReference>
<comment type="caution">
    <text evidence="3">The sequence shown here is derived from an EMBL/GenBank/DDBJ whole genome shotgun (WGS) entry which is preliminary data.</text>
</comment>
<dbReference type="PROSITE" id="PS51257">
    <property type="entry name" value="PROKAR_LIPOPROTEIN"/>
    <property type="match status" value="1"/>
</dbReference>
<accession>A0A926RTV8</accession>
<organism evidence="3 4">
    <name type="scientific">Polycladospora coralii</name>
    <dbReference type="NCBI Taxonomy" id="2771432"/>
    <lineage>
        <taxon>Bacteria</taxon>
        <taxon>Bacillati</taxon>
        <taxon>Bacillota</taxon>
        <taxon>Bacilli</taxon>
        <taxon>Bacillales</taxon>
        <taxon>Thermoactinomycetaceae</taxon>
        <taxon>Polycladospora</taxon>
    </lineage>
</organism>
<proteinExistence type="predicted"/>
<gene>
    <name evidence="3" type="ORF">IC620_05550</name>
</gene>
<evidence type="ECO:0000313" key="3">
    <source>
        <dbReference type="EMBL" id="MBD1371822.1"/>
    </source>
</evidence>
<evidence type="ECO:0000313" key="4">
    <source>
        <dbReference type="Proteomes" id="UP000661691"/>
    </source>
</evidence>
<feature type="region of interest" description="Disordered" evidence="1">
    <location>
        <begin position="337"/>
        <end position="359"/>
    </location>
</feature>
<dbReference type="Pfam" id="PF10646">
    <property type="entry name" value="Germane"/>
    <property type="match status" value="2"/>
</dbReference>
<dbReference type="AlphaFoldDB" id="A0A926RTV8"/>
<dbReference type="InterPro" id="IPR019606">
    <property type="entry name" value="GerMN"/>
</dbReference>
<keyword evidence="4" id="KW-1185">Reference proteome</keyword>
<evidence type="ECO:0000256" key="1">
    <source>
        <dbReference type="SAM" id="MobiDB-lite"/>
    </source>
</evidence>
<dbReference type="SMART" id="SM00909">
    <property type="entry name" value="Germane"/>
    <property type="match status" value="2"/>
</dbReference>
<sequence>MINYKIVGVGLVSIFITLGLTGCLYGPEQNSSSPIDPPPESALNNHAEAVNLQEKQSEKEKEASAKEEKATGVELFFLTDTGYVVPYTLNIPTTKSIAKDAMTYMVKDGPVTSLLPKGFTPILPAGTKVKGLDIKEGVATIDFSKEFLSYDEKIENELLEAVVWSLTGFDKVKHVNIWVEGKPLADMPKQKNKSQQLTRNGGINLEIAEGVNLTKSMPVTLYFLGQTTDNNVYYVPVTRMVNRTDKVGETVLSELIKGPLHTSKDLVGVLDTSLQVNKVKQEKDVVVADFGEQLLQYDNQNAAAKDAMQMIVLSLTENLQASKVKVTVNGDQSIRVNGAKNAKSDQPVTRPQMINPNGL</sequence>
<protein>
    <submittedName>
        <fullName evidence="3">GerMN domain-containing protein</fullName>
    </submittedName>
</protein>
<feature type="compositionally biased region" description="Polar residues" evidence="1">
    <location>
        <begin position="344"/>
        <end position="359"/>
    </location>
</feature>
<feature type="domain" description="GerMN" evidence="2">
    <location>
        <begin position="248"/>
        <end position="337"/>
    </location>
</feature>
<dbReference type="EMBL" id="JACXAH010000005">
    <property type="protein sequence ID" value="MBD1371822.1"/>
    <property type="molecule type" value="Genomic_DNA"/>
</dbReference>
<name>A0A926RTV8_9BACL</name>
<dbReference type="RefSeq" id="WP_191141716.1">
    <property type="nucleotide sequence ID" value="NZ_JACXAH010000005.1"/>
</dbReference>